<dbReference type="PANTHER" id="PTHR43757:SF2">
    <property type="entry name" value="AMINOMETHYLTRANSFERASE, MITOCHONDRIAL"/>
    <property type="match status" value="1"/>
</dbReference>
<dbReference type="InterPro" id="IPR028896">
    <property type="entry name" value="GcvT/YgfZ/DmdA"/>
</dbReference>
<gene>
    <name evidence="6" type="primary">gcvT</name>
    <name evidence="6" type="ORF">OXPF_04540</name>
</gene>
<dbReference type="InterPro" id="IPR029043">
    <property type="entry name" value="GcvT/YgfZ_C"/>
</dbReference>
<evidence type="ECO:0000256" key="3">
    <source>
        <dbReference type="ARBA" id="ARBA00022679"/>
    </source>
</evidence>
<dbReference type="EC" id="2.1.2.10" evidence="6"/>
<dbReference type="NCBIfam" id="NF001567">
    <property type="entry name" value="PRK00389.1"/>
    <property type="match status" value="1"/>
</dbReference>
<dbReference type="GO" id="GO:0005960">
    <property type="term" value="C:glycine cleavage complex"/>
    <property type="evidence" value="ECO:0007669"/>
    <property type="project" value="InterPro"/>
</dbReference>
<feature type="domain" description="Serine hydroxymethyltransferase-like" evidence="4">
    <location>
        <begin position="432"/>
        <end position="835"/>
    </location>
</feature>
<dbReference type="Gene3D" id="3.40.640.10">
    <property type="entry name" value="Type I PLP-dependent aspartate aminotransferase-like (Major domain)"/>
    <property type="match status" value="1"/>
</dbReference>
<dbReference type="NCBIfam" id="TIGR00528">
    <property type="entry name" value="gcvT"/>
    <property type="match status" value="1"/>
</dbReference>
<reference evidence="6 7" key="1">
    <citation type="submission" date="2015-09" db="EMBL/GenBank/DDBJ databases">
        <title>Genome sequence of Oxobacter pfennigii DSM 3222.</title>
        <authorList>
            <person name="Poehlein A."/>
            <person name="Bengelsdorf F.R."/>
            <person name="Schiel-Bengelsdorf B."/>
            <person name="Duerre P."/>
            <person name="Daniel R."/>
        </authorList>
    </citation>
    <scope>NUCLEOTIDE SEQUENCE [LARGE SCALE GENOMIC DNA]</scope>
    <source>
        <strain evidence="6 7">DSM 3222</strain>
    </source>
</reference>
<comment type="similarity">
    <text evidence="1">Belongs to the GcvT family.</text>
</comment>
<accession>A0A0P8X598</accession>
<evidence type="ECO:0000313" key="7">
    <source>
        <dbReference type="Proteomes" id="UP000050326"/>
    </source>
</evidence>
<dbReference type="InterPro" id="IPR015424">
    <property type="entry name" value="PyrdxlP-dep_Trfase"/>
</dbReference>
<dbReference type="InterPro" id="IPR015422">
    <property type="entry name" value="PyrdxlP-dep_Trfase_small"/>
</dbReference>
<dbReference type="Pfam" id="PF01571">
    <property type="entry name" value="GCV_T"/>
    <property type="match status" value="1"/>
</dbReference>
<protein>
    <submittedName>
        <fullName evidence="6">Aminomethyltransferase</fullName>
        <ecNumber evidence="6">2.1.2.10</ecNumber>
    </submittedName>
</protein>
<evidence type="ECO:0000256" key="1">
    <source>
        <dbReference type="ARBA" id="ARBA00008609"/>
    </source>
</evidence>
<dbReference type="SUPFAM" id="SSF101790">
    <property type="entry name" value="Aminomethyltransferase beta-barrel domain"/>
    <property type="match status" value="1"/>
</dbReference>
<dbReference type="Proteomes" id="UP000050326">
    <property type="component" value="Unassembled WGS sequence"/>
</dbReference>
<evidence type="ECO:0000259" key="4">
    <source>
        <dbReference type="Pfam" id="PF00464"/>
    </source>
</evidence>
<evidence type="ECO:0000313" key="6">
    <source>
        <dbReference type="EMBL" id="KPU45974.1"/>
    </source>
</evidence>
<dbReference type="InterPro" id="IPR006222">
    <property type="entry name" value="GCVT_N"/>
</dbReference>
<keyword evidence="6" id="KW-0489">Methyltransferase</keyword>
<organism evidence="6 7">
    <name type="scientific">Oxobacter pfennigii</name>
    <dbReference type="NCBI Taxonomy" id="36849"/>
    <lineage>
        <taxon>Bacteria</taxon>
        <taxon>Bacillati</taxon>
        <taxon>Bacillota</taxon>
        <taxon>Clostridia</taxon>
        <taxon>Eubacteriales</taxon>
        <taxon>Clostridiaceae</taxon>
        <taxon>Oxobacter</taxon>
    </lineage>
</organism>
<dbReference type="PANTHER" id="PTHR43757">
    <property type="entry name" value="AMINOMETHYLTRANSFERASE"/>
    <property type="match status" value="1"/>
</dbReference>
<dbReference type="SUPFAM" id="SSF103025">
    <property type="entry name" value="Folate-binding domain"/>
    <property type="match status" value="1"/>
</dbReference>
<sequence>MNTLKRTVLYEEHLSLKASMVDFGGWDMPVNYPAGIVEEHLYTRKKAGLFDISHMGRFKIVGREAVPYLQHVLTNNVLALDLLQSQYTMIPNEKGGALDDAYLYRFYEDEFLLVVNASNAQKDWAHLTEEIKKFDCQMTDESNSIAMISVQGPLSKDIIIGISNDPYLTEPVKNALNILELDGKEVLVAKTGYTGEPIGFELFVKSDDAVPMWKLLMEKGAMPAGLGARDTLRLEAGLPLYGHELGLDVEGIEIPIFSCPLAKFAVSFANVKGNYIGREALLKQFEAFQKILKRDFSDIKDLPKIVKPFALIDKGIARAGFKIFKEGSEAGYVTSGTMIPYLKTEGQGLSTKIKEEKAMRSIGLALVNSDILIDDEIEVEIRSNKSKAVIVPYHLRGDAPPFARPILYGVTEEYTSDTSGDYKTKTLNLIEKSLNNHLWRQEECINLIPSEQTHSNAVRLLSVTDPSFRYAEHKKTKSFYDYDIFYYQGTNFIDEVEHLLAYELKKYFNCSLVESRLISGQMANTAVFSALMDFKNRANRKRDAKRLGYVMNNHIIRGGHLSAQPMGALHDYIAIDPVTEKAAIVNFPVLKDNTFKIDAGETKKLIDRYKPELIIFGKSMILHKEPVSEIRRFIDEQNINTVIMYDMAHVLGLVGDYFQNPFKEGAEIVTGSTHKTFFGTQRGVIAANYREEELKWELWETIENRAFPGSVSNHHLGTMLGLLMAAYEMNHFKDEYQKNIVDNAKYFAKALKNDGLDVAGDPSISFTETHQVIVRVGYGTGPLIARRLEDNNIIVNYQATPEEEGFTASGALRIGVSEMVRFGFGQNEFDKLAELMADVILMNKDVKEEVKKLRSSYIDMKYCFTDREIENCINKLGSKIFK</sequence>
<dbReference type="GO" id="GO:0008483">
    <property type="term" value="F:transaminase activity"/>
    <property type="evidence" value="ECO:0007669"/>
    <property type="project" value="UniProtKB-KW"/>
</dbReference>
<dbReference type="STRING" id="36849.OXPF_04540"/>
<dbReference type="AlphaFoldDB" id="A0A0P8X598"/>
<dbReference type="InterPro" id="IPR039429">
    <property type="entry name" value="SHMT-like_dom"/>
</dbReference>
<feature type="domain" description="GCVT N-terminal" evidence="5">
    <location>
        <begin position="9"/>
        <end position="253"/>
    </location>
</feature>
<keyword evidence="2" id="KW-0032">Aminotransferase</keyword>
<dbReference type="OrthoDB" id="9774591at2"/>
<dbReference type="GO" id="GO:0006546">
    <property type="term" value="P:glycine catabolic process"/>
    <property type="evidence" value="ECO:0007669"/>
    <property type="project" value="InterPro"/>
</dbReference>
<name>A0A0P8X598_9CLOT</name>
<dbReference type="EMBL" id="LKET01000016">
    <property type="protein sequence ID" value="KPU45974.1"/>
    <property type="molecule type" value="Genomic_DNA"/>
</dbReference>
<dbReference type="InterPro" id="IPR015421">
    <property type="entry name" value="PyrdxlP-dep_Trfase_major"/>
</dbReference>
<dbReference type="FunFam" id="3.30.70.1400:FF:000001">
    <property type="entry name" value="Aminomethyltransferase"/>
    <property type="match status" value="1"/>
</dbReference>
<dbReference type="Pfam" id="PF00464">
    <property type="entry name" value="SHMT"/>
    <property type="match status" value="1"/>
</dbReference>
<keyword evidence="3 6" id="KW-0808">Transferase</keyword>
<comment type="caution">
    <text evidence="6">The sequence shown here is derived from an EMBL/GenBank/DDBJ whole genome shotgun (WGS) entry which is preliminary data.</text>
</comment>
<dbReference type="GO" id="GO:0008168">
    <property type="term" value="F:methyltransferase activity"/>
    <property type="evidence" value="ECO:0007669"/>
    <property type="project" value="UniProtKB-KW"/>
</dbReference>
<evidence type="ECO:0000259" key="5">
    <source>
        <dbReference type="Pfam" id="PF01571"/>
    </source>
</evidence>
<dbReference type="GO" id="GO:0004047">
    <property type="term" value="F:aminomethyltransferase activity"/>
    <property type="evidence" value="ECO:0007669"/>
    <property type="project" value="UniProtKB-EC"/>
</dbReference>
<dbReference type="Gene3D" id="3.90.1150.10">
    <property type="entry name" value="Aspartate Aminotransferase, domain 1"/>
    <property type="match status" value="1"/>
</dbReference>
<dbReference type="RefSeq" id="WP_054873588.1">
    <property type="nucleotide sequence ID" value="NZ_LKET01000016.1"/>
</dbReference>
<dbReference type="InterPro" id="IPR027266">
    <property type="entry name" value="TrmE/GcvT-like"/>
</dbReference>
<dbReference type="GO" id="GO:0005829">
    <property type="term" value="C:cytosol"/>
    <property type="evidence" value="ECO:0007669"/>
    <property type="project" value="TreeGrafter"/>
</dbReference>
<dbReference type="SUPFAM" id="SSF53383">
    <property type="entry name" value="PLP-dependent transferases"/>
    <property type="match status" value="1"/>
</dbReference>
<dbReference type="Gene3D" id="3.30.1360.120">
    <property type="entry name" value="Probable tRNA modification gtpase trme, domain 1"/>
    <property type="match status" value="1"/>
</dbReference>
<dbReference type="InterPro" id="IPR006223">
    <property type="entry name" value="GcvT"/>
</dbReference>
<keyword evidence="7" id="KW-1185">Reference proteome</keyword>
<proteinExistence type="inferred from homology"/>
<dbReference type="GO" id="GO:0032259">
    <property type="term" value="P:methylation"/>
    <property type="evidence" value="ECO:0007669"/>
    <property type="project" value="UniProtKB-KW"/>
</dbReference>
<evidence type="ECO:0000256" key="2">
    <source>
        <dbReference type="ARBA" id="ARBA00022576"/>
    </source>
</evidence>
<dbReference type="PATRIC" id="fig|36849.3.peg.482"/>